<keyword evidence="3" id="KW-1185">Reference proteome</keyword>
<protein>
    <submittedName>
        <fullName evidence="4">TRAF3-interacting JNK-activating modulator</fullName>
    </submittedName>
</protein>
<keyword evidence="1" id="KW-0175">Coiled coil</keyword>
<keyword evidence="2" id="KW-1133">Transmembrane helix</keyword>
<dbReference type="PANTHER" id="PTHR15715">
    <property type="entry name" value="CENTROSOMAL PROTEIN OF 170 KDA"/>
    <property type="match status" value="1"/>
</dbReference>
<evidence type="ECO:0000313" key="3">
    <source>
        <dbReference type="Proteomes" id="UP000694871"/>
    </source>
</evidence>
<dbReference type="PANTHER" id="PTHR15715:SF21">
    <property type="entry name" value="TRAF3-INTERACTING JNK-ACTIVATING MODULATOR"/>
    <property type="match status" value="1"/>
</dbReference>
<evidence type="ECO:0000256" key="2">
    <source>
        <dbReference type="SAM" id="Phobius"/>
    </source>
</evidence>
<dbReference type="RefSeq" id="XP_015285071.1">
    <property type="nucleotide sequence ID" value="XM_015429585.1"/>
</dbReference>
<feature type="coiled-coil region" evidence="1">
    <location>
        <begin position="47"/>
        <end position="204"/>
    </location>
</feature>
<feature type="transmembrane region" description="Helical" evidence="2">
    <location>
        <begin position="296"/>
        <end position="316"/>
    </location>
</feature>
<gene>
    <name evidence="4" type="primary">TRAF3IP3</name>
</gene>
<evidence type="ECO:0000313" key="4">
    <source>
        <dbReference type="RefSeq" id="XP_015285071.1"/>
    </source>
</evidence>
<dbReference type="InterPro" id="IPR051176">
    <property type="entry name" value="Cent_Immune-Sig_Mod"/>
</dbReference>
<keyword evidence="2" id="KW-0812">Transmembrane</keyword>
<sequence>MILQDLLAMLLQTAEKSWKGQINEDKLKSRVSVLEYQLQTSTQTFSKRGLKKILLEMEAQKQNYEQKVKDSLQKLLEEKLQAERQLQNAQRALAVAEEDCSLWKEHYNTIKNDWSQLADKHVELENKLHVLENNLQWSDAQNAQLHQALQNLESERVALSSEIDALQEDSRLTAEHVSAMEGRLKIEERQKLALEETIKHLHNQDISINSRVLSPARDEQCDLSKDHKRAKENPLQDQLQKRTSQFTTKEEECRDLHCELEVLSHEYRGCLMKLQQCRDELSRFQRKRAQRQHDHWIPLLMVVMATAMAAYLANFIP</sequence>
<proteinExistence type="predicted"/>
<dbReference type="SUPFAM" id="SSF57997">
    <property type="entry name" value="Tropomyosin"/>
    <property type="match status" value="1"/>
</dbReference>
<accession>A0ABM1LGI4</accession>
<name>A0ABM1LGI4_GEKJA</name>
<reference evidence="4" key="1">
    <citation type="submission" date="2025-08" db="UniProtKB">
        <authorList>
            <consortium name="RefSeq"/>
        </authorList>
    </citation>
    <scope>IDENTIFICATION</scope>
</reference>
<dbReference type="Proteomes" id="UP000694871">
    <property type="component" value="Unplaced"/>
</dbReference>
<organism evidence="3 4">
    <name type="scientific">Gekko japonicus</name>
    <name type="common">Schlegel's Japanese gecko</name>
    <dbReference type="NCBI Taxonomy" id="146911"/>
    <lineage>
        <taxon>Eukaryota</taxon>
        <taxon>Metazoa</taxon>
        <taxon>Chordata</taxon>
        <taxon>Craniata</taxon>
        <taxon>Vertebrata</taxon>
        <taxon>Euteleostomi</taxon>
        <taxon>Lepidosauria</taxon>
        <taxon>Squamata</taxon>
        <taxon>Bifurcata</taxon>
        <taxon>Gekkota</taxon>
        <taxon>Gekkonidae</taxon>
        <taxon>Gekkoninae</taxon>
        <taxon>Gekko</taxon>
    </lineage>
</organism>
<evidence type="ECO:0000256" key="1">
    <source>
        <dbReference type="SAM" id="Coils"/>
    </source>
</evidence>
<keyword evidence="2" id="KW-0472">Membrane</keyword>
<dbReference type="GeneID" id="107126081"/>